<protein>
    <recommendedName>
        <fullName evidence="3">Nicastrin</fullName>
    </recommendedName>
</protein>
<keyword evidence="7 10" id="KW-1133">Transmembrane helix</keyword>
<comment type="subcellular location">
    <subcellularLocation>
        <location evidence="1">Membrane</location>
        <topology evidence="1">Single-pass type I membrane protein</topology>
    </subcellularLocation>
</comment>
<dbReference type="PANTHER" id="PTHR21092">
    <property type="entry name" value="NICASTRIN"/>
    <property type="match status" value="1"/>
</dbReference>
<evidence type="ECO:0000256" key="5">
    <source>
        <dbReference type="ARBA" id="ARBA00022729"/>
    </source>
</evidence>
<evidence type="ECO:0000256" key="7">
    <source>
        <dbReference type="ARBA" id="ARBA00022989"/>
    </source>
</evidence>
<dbReference type="RefSeq" id="XP_013758248.1">
    <property type="nucleotide sequence ID" value="XM_013902794.1"/>
</dbReference>
<keyword evidence="4 10" id="KW-0812">Transmembrane</keyword>
<dbReference type="GO" id="GO:0007219">
    <property type="term" value="P:Notch signaling pathway"/>
    <property type="evidence" value="ECO:0007669"/>
    <property type="project" value="UniProtKB-KW"/>
</dbReference>
<name>A0A0L0DBZ4_THETB</name>
<keyword evidence="8 10" id="KW-0472">Membrane</keyword>
<dbReference type="GO" id="GO:0016485">
    <property type="term" value="P:protein processing"/>
    <property type="evidence" value="ECO:0007669"/>
    <property type="project" value="InterPro"/>
</dbReference>
<evidence type="ECO:0000256" key="1">
    <source>
        <dbReference type="ARBA" id="ARBA00004479"/>
    </source>
</evidence>
<dbReference type="InterPro" id="IPR041084">
    <property type="entry name" value="Ncstrn_small"/>
</dbReference>
<dbReference type="Gene3D" id="3.40.630.10">
    <property type="entry name" value="Zn peptidases"/>
    <property type="match status" value="1"/>
</dbReference>
<comment type="similarity">
    <text evidence="2">Belongs to the nicastrin family.</text>
</comment>
<dbReference type="Proteomes" id="UP000054408">
    <property type="component" value="Unassembled WGS sequence"/>
</dbReference>
<reference evidence="12 13" key="1">
    <citation type="submission" date="2010-05" db="EMBL/GenBank/DDBJ databases">
        <title>The Genome Sequence of Thecamonas trahens ATCC 50062.</title>
        <authorList>
            <consortium name="The Broad Institute Genome Sequencing Platform"/>
            <person name="Russ C."/>
            <person name="Cuomo C."/>
            <person name="Shea T."/>
            <person name="Young S.K."/>
            <person name="Zeng Q."/>
            <person name="Koehrsen M."/>
            <person name="Haas B."/>
            <person name="Borodovsky M."/>
            <person name="Guigo R."/>
            <person name="Alvarado L."/>
            <person name="Berlin A."/>
            <person name="Bochicchio J."/>
            <person name="Borenstein D."/>
            <person name="Chapman S."/>
            <person name="Chen Z."/>
            <person name="Freedman E."/>
            <person name="Gellesch M."/>
            <person name="Goldberg J."/>
            <person name="Griggs A."/>
            <person name="Gujja S."/>
            <person name="Heilman E."/>
            <person name="Heiman D."/>
            <person name="Hepburn T."/>
            <person name="Howarth C."/>
            <person name="Jen D."/>
            <person name="Larson L."/>
            <person name="Mehta T."/>
            <person name="Park D."/>
            <person name="Pearson M."/>
            <person name="Roberts A."/>
            <person name="Saif S."/>
            <person name="Shenoy N."/>
            <person name="Sisk P."/>
            <person name="Stolte C."/>
            <person name="Sykes S."/>
            <person name="Thomson T."/>
            <person name="Walk T."/>
            <person name="White J."/>
            <person name="Yandava C."/>
            <person name="Burger G."/>
            <person name="Gray M.W."/>
            <person name="Holland P.W.H."/>
            <person name="King N."/>
            <person name="Lang F.B.F."/>
            <person name="Roger A.J."/>
            <person name="Ruiz-Trillo I."/>
            <person name="Lander E."/>
            <person name="Nusbaum C."/>
        </authorList>
    </citation>
    <scope>NUCLEOTIDE SEQUENCE [LARGE SCALE GENOMIC DNA]</scope>
    <source>
        <strain evidence="12 13">ATCC 50062</strain>
    </source>
</reference>
<evidence type="ECO:0000259" key="11">
    <source>
        <dbReference type="Pfam" id="PF18266"/>
    </source>
</evidence>
<feature type="transmembrane region" description="Helical" evidence="10">
    <location>
        <begin position="593"/>
        <end position="613"/>
    </location>
</feature>
<accession>A0A0L0DBZ4</accession>
<dbReference type="SUPFAM" id="SSF53187">
    <property type="entry name" value="Zn-dependent exopeptidases"/>
    <property type="match status" value="1"/>
</dbReference>
<keyword evidence="5" id="KW-0732">Signal</keyword>
<dbReference type="GeneID" id="25564110"/>
<evidence type="ECO:0000256" key="9">
    <source>
        <dbReference type="ARBA" id="ARBA00023180"/>
    </source>
</evidence>
<dbReference type="Pfam" id="PF05450">
    <property type="entry name" value="Nicastrin"/>
    <property type="match status" value="1"/>
</dbReference>
<dbReference type="eggNOG" id="KOG2657">
    <property type="taxonomic scope" value="Eukaryota"/>
</dbReference>
<sequence>MYTTLSGSPCTRLLTTFGTIGCGFPESAKAGPLYPLTSQKELDDLAAAAVPHQKYVMVMAPQFFTRSVLAALIDSRIVAGVLVLHGSPPVDGFSPELTCPLGRISAKLSGESAAPECVAWNPSGSGMSHLAYNFPMFALSAQESATVLALARDNAVNGYASYPRHAAEPSAFMQGSKDTETCLRRGYCDPVGGASVWATTARVDPADAPAPSGRSRLVLLTTAMDATAFFHDSARGADNDVSGLVALLSAAATLHNVSAHYPGSLTAEFVYGAFTAEAWGYYGSRTWARDVARPFYCDKPDGAGCDRPFQFDTSFTKLDAATIAGVLDVRQVGFASPDEPRRALYAHIQSGGASGDASAALRTELESLSESDDAPILVRAGSTPGIPVSTSFLPPSSILGLGEALPPGTPAVHLTQHRAEFVNRYYNSMYDTGAVIDEAYVCEAASTLARSAFALASDDAVPAWLSANCTLVSQLLHCLTADFDCELVRSVIPAAGASEPSYYSSIFRFSMVTPLEKFVHDLLAALTTFPSADDAERLLPHAYYHPAFSPGLAFDYSDLVWKVTDSSEANYVESTWMVTNFRLYKQDSPVVEGLVLALGLVITSVAFGIVYSFRRLFLDA</sequence>
<evidence type="ECO:0000313" key="12">
    <source>
        <dbReference type="EMBL" id="KNC48828.1"/>
    </source>
</evidence>
<evidence type="ECO:0000256" key="10">
    <source>
        <dbReference type="SAM" id="Phobius"/>
    </source>
</evidence>
<dbReference type="AlphaFoldDB" id="A0A0L0DBZ4"/>
<evidence type="ECO:0000256" key="6">
    <source>
        <dbReference type="ARBA" id="ARBA00022976"/>
    </source>
</evidence>
<dbReference type="InterPro" id="IPR008710">
    <property type="entry name" value="Nicastrin"/>
</dbReference>
<dbReference type="STRING" id="461836.A0A0L0DBZ4"/>
<dbReference type="Pfam" id="PF18266">
    <property type="entry name" value="Ncstrn_small"/>
    <property type="match status" value="1"/>
</dbReference>
<feature type="domain" description="Nicastrin small lobe" evidence="11">
    <location>
        <begin position="9"/>
        <end position="175"/>
    </location>
</feature>
<keyword evidence="9" id="KW-0325">Glycoprotein</keyword>
<keyword evidence="6" id="KW-0914">Notch signaling pathway</keyword>
<evidence type="ECO:0000256" key="8">
    <source>
        <dbReference type="ARBA" id="ARBA00023136"/>
    </source>
</evidence>
<evidence type="ECO:0000313" key="13">
    <source>
        <dbReference type="Proteomes" id="UP000054408"/>
    </source>
</evidence>
<dbReference type="GO" id="GO:0005886">
    <property type="term" value="C:plasma membrane"/>
    <property type="evidence" value="ECO:0007669"/>
    <property type="project" value="UniProtKB-ARBA"/>
</dbReference>
<proteinExistence type="inferred from homology"/>
<gene>
    <name evidence="12" type="ORF">AMSG_04573</name>
</gene>
<dbReference type="OMA" id="ECVYPGV"/>
<evidence type="ECO:0000256" key="3">
    <source>
        <dbReference type="ARBA" id="ARBA00015303"/>
    </source>
</evidence>
<dbReference type="OrthoDB" id="10265862at2759"/>
<organism evidence="12 13">
    <name type="scientific">Thecamonas trahens ATCC 50062</name>
    <dbReference type="NCBI Taxonomy" id="461836"/>
    <lineage>
        <taxon>Eukaryota</taxon>
        <taxon>Apusozoa</taxon>
        <taxon>Apusomonadida</taxon>
        <taxon>Apusomonadidae</taxon>
        <taxon>Thecamonas</taxon>
    </lineage>
</organism>
<evidence type="ECO:0000256" key="2">
    <source>
        <dbReference type="ARBA" id="ARBA00007717"/>
    </source>
</evidence>
<evidence type="ECO:0000256" key="4">
    <source>
        <dbReference type="ARBA" id="ARBA00022692"/>
    </source>
</evidence>
<keyword evidence="13" id="KW-1185">Reference proteome</keyword>
<dbReference type="EMBL" id="GL349452">
    <property type="protein sequence ID" value="KNC48828.1"/>
    <property type="molecule type" value="Genomic_DNA"/>
</dbReference>
<dbReference type="PANTHER" id="PTHR21092:SF0">
    <property type="entry name" value="NICASTRIN"/>
    <property type="match status" value="1"/>
</dbReference>